<feature type="transmembrane region" description="Helical" evidence="6">
    <location>
        <begin position="545"/>
        <end position="565"/>
    </location>
</feature>
<dbReference type="PANTHER" id="PTHR23511">
    <property type="entry name" value="SYNAPTIC VESICLE GLYCOPROTEIN 2"/>
    <property type="match status" value="1"/>
</dbReference>
<evidence type="ECO:0000256" key="5">
    <source>
        <dbReference type="ARBA" id="ARBA00023136"/>
    </source>
</evidence>
<dbReference type="Gene3D" id="1.20.1250.20">
    <property type="entry name" value="MFS general substrate transporter like domains"/>
    <property type="match status" value="1"/>
</dbReference>
<dbReference type="InterPro" id="IPR011701">
    <property type="entry name" value="MFS"/>
</dbReference>
<dbReference type="OrthoDB" id="3936150at2759"/>
<name>A0A061BNA0_RHOTO</name>
<dbReference type="PANTHER" id="PTHR23511:SF3">
    <property type="entry name" value="MAJOR FACILITATOR SUPERFAMILY (MFS) PROFILE DOMAIN-CONTAINING PROTEIN"/>
    <property type="match status" value="1"/>
</dbReference>
<protein>
    <submittedName>
        <fullName evidence="8">RHTO0S18e02124g1_1</fullName>
    </submittedName>
</protein>
<feature type="transmembrane region" description="Helical" evidence="6">
    <location>
        <begin position="129"/>
        <end position="148"/>
    </location>
</feature>
<feature type="transmembrane region" description="Helical" evidence="6">
    <location>
        <begin position="429"/>
        <end position="447"/>
    </location>
</feature>
<dbReference type="GO" id="GO:0022857">
    <property type="term" value="F:transmembrane transporter activity"/>
    <property type="evidence" value="ECO:0007669"/>
    <property type="project" value="InterPro"/>
</dbReference>
<organism evidence="8">
    <name type="scientific">Rhodotorula toruloides</name>
    <name type="common">Yeast</name>
    <name type="synonym">Rhodosporidium toruloides</name>
    <dbReference type="NCBI Taxonomy" id="5286"/>
    <lineage>
        <taxon>Eukaryota</taxon>
        <taxon>Fungi</taxon>
        <taxon>Dikarya</taxon>
        <taxon>Basidiomycota</taxon>
        <taxon>Pucciniomycotina</taxon>
        <taxon>Microbotryomycetes</taxon>
        <taxon>Sporidiobolales</taxon>
        <taxon>Sporidiobolaceae</taxon>
        <taxon>Rhodotorula</taxon>
    </lineage>
</organism>
<proteinExistence type="predicted"/>
<comment type="subcellular location">
    <subcellularLocation>
        <location evidence="1">Membrane</location>
        <topology evidence="1">Multi-pass membrane protein</topology>
    </subcellularLocation>
</comment>
<dbReference type="PROSITE" id="PS50850">
    <property type="entry name" value="MFS"/>
    <property type="match status" value="1"/>
</dbReference>
<dbReference type="InterPro" id="IPR036259">
    <property type="entry name" value="MFS_trans_sf"/>
</dbReference>
<gene>
    <name evidence="8" type="ORF">RHTO0S_18e02124g</name>
</gene>
<evidence type="ECO:0000256" key="3">
    <source>
        <dbReference type="ARBA" id="ARBA00022692"/>
    </source>
</evidence>
<evidence type="ECO:0000313" key="8">
    <source>
        <dbReference type="EMBL" id="CDR48532.1"/>
    </source>
</evidence>
<reference evidence="8" key="1">
    <citation type="journal article" date="2014" name="Genome Announc.">
        <title>Draft genome sequence of Rhodosporidium toruloides CECT1137, an oleaginous yeast of biotechnological interest.</title>
        <authorList>
            <person name="Morin N."/>
            <person name="Calcas X."/>
            <person name="Devillers H."/>
            <person name="Durrens P."/>
            <person name="Sherman D.J."/>
            <person name="Nicaud J.-M."/>
            <person name="Neuveglise C."/>
        </authorList>
    </citation>
    <scope>NUCLEOTIDE SEQUENCE</scope>
    <source>
        <strain evidence="8">CECT1137</strain>
    </source>
</reference>
<accession>A0A061BNA0</accession>
<dbReference type="GO" id="GO:0016020">
    <property type="term" value="C:membrane"/>
    <property type="evidence" value="ECO:0007669"/>
    <property type="project" value="UniProtKB-SubCell"/>
</dbReference>
<dbReference type="AlphaFoldDB" id="A0A061BNA0"/>
<sequence>MPVEPTLTPLQKDTALHDSPIAPSFDADLKLSRSEAEQLDNLKVSDEELVGSLTYQQLTLYEKKSVLINREMDIMNRASFWKLGRYQWCIFFLCGFGYFLDLCWAQAFGLVSGALQQELGVPNNRIGDLSTAFSAGMTVGALFWGLAVDIIGRRWAFNMTCLISSVFGLLFASPSNFGALCFFASMIGLGVGGNIPIDATITLEFLPTNRRFLLCALSTFQPLGVVVASLVSWGLVPRYSCDTSYKACSFPERPCCTKSSNMGWRYTMIVLGCITLGIFFLRFVLFTFYESPKFLLAKGKDEEAIDVLYKIAAFNRQPQPQLTIDDFRLLDKEYSERESITSDEPLSSGPRQFTTGEMAKIRVKQAVGQFAHLKGFFATKRMIWVSVTLWIAYMSLFWSFSIAGGYLPLILRQKGIDTSAGLNETYRNYVVVYLPGVTATILGSFLMEIPKVGRKWAMAFAAALMGTSLFLFATISSFAAYTGMNLLEYWAQSLYAALLYAFTPEAFPAPFRGSGSGIASTLGRLSSTVAPIAAGTIFSPRSPSVLYLSGGAAFVSMLAILCLPYDTRGRHTF</sequence>
<evidence type="ECO:0000256" key="6">
    <source>
        <dbReference type="SAM" id="Phobius"/>
    </source>
</evidence>
<feature type="transmembrane region" description="Helical" evidence="6">
    <location>
        <begin position="459"/>
        <end position="483"/>
    </location>
</feature>
<feature type="transmembrane region" description="Helical" evidence="6">
    <location>
        <begin position="268"/>
        <end position="289"/>
    </location>
</feature>
<evidence type="ECO:0000256" key="2">
    <source>
        <dbReference type="ARBA" id="ARBA00022448"/>
    </source>
</evidence>
<keyword evidence="3 6" id="KW-0812">Transmembrane</keyword>
<keyword evidence="4 6" id="KW-1133">Transmembrane helix</keyword>
<evidence type="ECO:0000259" key="7">
    <source>
        <dbReference type="PROSITE" id="PS50850"/>
    </source>
</evidence>
<feature type="transmembrane region" description="Helical" evidence="6">
    <location>
        <begin position="212"/>
        <end position="236"/>
    </location>
</feature>
<keyword evidence="5 6" id="KW-0472">Membrane</keyword>
<feature type="transmembrane region" description="Helical" evidence="6">
    <location>
        <begin position="383"/>
        <end position="409"/>
    </location>
</feature>
<dbReference type="Pfam" id="PF07690">
    <property type="entry name" value="MFS_1"/>
    <property type="match status" value="1"/>
</dbReference>
<dbReference type="EMBL" id="LK052953">
    <property type="protein sequence ID" value="CDR48532.1"/>
    <property type="molecule type" value="Genomic_DNA"/>
</dbReference>
<feature type="domain" description="Major facilitator superfamily (MFS) profile" evidence="7">
    <location>
        <begin position="90"/>
        <end position="568"/>
    </location>
</feature>
<feature type="transmembrane region" description="Helical" evidence="6">
    <location>
        <begin position="155"/>
        <end position="171"/>
    </location>
</feature>
<evidence type="ECO:0000256" key="4">
    <source>
        <dbReference type="ARBA" id="ARBA00022989"/>
    </source>
</evidence>
<feature type="transmembrane region" description="Helical" evidence="6">
    <location>
        <begin position="88"/>
        <end position="109"/>
    </location>
</feature>
<evidence type="ECO:0000256" key="1">
    <source>
        <dbReference type="ARBA" id="ARBA00004141"/>
    </source>
</evidence>
<keyword evidence="2" id="KW-0813">Transport</keyword>
<dbReference type="CDD" id="cd17316">
    <property type="entry name" value="MFS_SV2_like"/>
    <property type="match status" value="1"/>
</dbReference>
<dbReference type="InterPro" id="IPR020846">
    <property type="entry name" value="MFS_dom"/>
</dbReference>
<feature type="transmembrane region" description="Helical" evidence="6">
    <location>
        <begin position="177"/>
        <end position="200"/>
    </location>
</feature>
<dbReference type="SUPFAM" id="SSF103473">
    <property type="entry name" value="MFS general substrate transporter"/>
    <property type="match status" value="1"/>
</dbReference>